<proteinExistence type="predicted"/>
<evidence type="ECO:0000256" key="5">
    <source>
        <dbReference type="ARBA" id="ARBA00022793"/>
    </source>
</evidence>
<evidence type="ECO:0000256" key="6">
    <source>
        <dbReference type="ARBA" id="ARBA00022975"/>
    </source>
</evidence>
<dbReference type="GO" id="GO:0044205">
    <property type="term" value="P:'de novo' UMP biosynthetic process"/>
    <property type="evidence" value="ECO:0007669"/>
    <property type="project" value="UniProtKB-UniPathway"/>
</dbReference>
<feature type="binding site" evidence="9">
    <location>
        <position position="45"/>
    </location>
    <ligand>
        <name>substrate</name>
    </ligand>
</feature>
<evidence type="ECO:0000256" key="9">
    <source>
        <dbReference type="PIRSR" id="PIRSR614732-2"/>
    </source>
</evidence>
<feature type="binding site" evidence="9">
    <location>
        <position position="36"/>
    </location>
    <ligand>
        <name>substrate</name>
    </ligand>
</feature>
<dbReference type="Pfam" id="PF00215">
    <property type="entry name" value="OMPdecase"/>
    <property type="match status" value="1"/>
</dbReference>
<name>A0A2M8KDI1_9BACT</name>
<dbReference type="EC" id="4.1.1.23" evidence="3"/>
<comment type="function">
    <text evidence="1">Catalyzes the decarboxylation of orotidine 5'-monophosphate (OMP) to uridine 5'-monophosphate (UMP).</text>
</comment>
<sequence length="93" mass="9812">MAQECGLDGVVASPGEIKAIRRCCGLEFKIITPGIRPEWAEVGDQKRFATPAEAIKAGVDYLVIGRPITNPPANIGGPVGAVRKILEEIDSAV</sequence>
<dbReference type="InterPro" id="IPR011060">
    <property type="entry name" value="RibuloseP-bd_barrel"/>
</dbReference>
<comment type="pathway">
    <text evidence="2">Pyrimidine metabolism; UMP biosynthesis via de novo pathway; UMP from orotate: step 2/2.</text>
</comment>
<dbReference type="PANTHER" id="PTHR32119">
    <property type="entry name" value="OROTIDINE 5'-PHOSPHATE DECARBOXYLASE"/>
    <property type="match status" value="1"/>
</dbReference>
<evidence type="ECO:0000313" key="12">
    <source>
        <dbReference type="Proteomes" id="UP000231450"/>
    </source>
</evidence>
<evidence type="ECO:0000256" key="7">
    <source>
        <dbReference type="ARBA" id="ARBA00023239"/>
    </source>
</evidence>
<dbReference type="SUPFAM" id="SSF51366">
    <property type="entry name" value="Ribulose-phoshate binding barrel"/>
    <property type="match status" value="1"/>
</dbReference>
<evidence type="ECO:0000256" key="3">
    <source>
        <dbReference type="ARBA" id="ARBA00012321"/>
    </source>
</evidence>
<accession>A0A2M8KDI1</accession>
<evidence type="ECO:0000256" key="4">
    <source>
        <dbReference type="ARBA" id="ARBA00021923"/>
    </source>
</evidence>
<organism evidence="11 12">
    <name type="scientific">Candidatus Portnoybacteria bacterium CG10_big_fil_rev_8_21_14_0_10_36_7</name>
    <dbReference type="NCBI Taxonomy" id="1974812"/>
    <lineage>
        <taxon>Bacteria</taxon>
        <taxon>Candidatus Portnoyibacteriota</taxon>
    </lineage>
</organism>
<dbReference type="InterPro" id="IPR001754">
    <property type="entry name" value="OMPdeCOase_dom"/>
</dbReference>
<feature type="binding site" evidence="9">
    <location>
        <position position="66"/>
    </location>
    <ligand>
        <name>substrate</name>
    </ligand>
</feature>
<dbReference type="GO" id="GO:0004590">
    <property type="term" value="F:orotidine-5'-phosphate decarboxylase activity"/>
    <property type="evidence" value="ECO:0007669"/>
    <property type="project" value="UniProtKB-EC"/>
</dbReference>
<dbReference type="Gene3D" id="3.20.20.70">
    <property type="entry name" value="Aldolase class I"/>
    <property type="match status" value="1"/>
</dbReference>
<keyword evidence="5" id="KW-0210">Decarboxylase</keyword>
<dbReference type="GO" id="GO:0005829">
    <property type="term" value="C:cytosol"/>
    <property type="evidence" value="ECO:0007669"/>
    <property type="project" value="TreeGrafter"/>
</dbReference>
<dbReference type="Proteomes" id="UP000231450">
    <property type="component" value="Unassembled WGS sequence"/>
</dbReference>
<feature type="binding site" evidence="9">
    <location>
        <position position="65"/>
    </location>
    <ligand>
        <name>substrate</name>
    </ligand>
</feature>
<keyword evidence="7" id="KW-0456">Lyase</keyword>
<dbReference type="UniPathway" id="UPA00070">
    <property type="reaction ID" value="UER00120"/>
</dbReference>
<protein>
    <recommendedName>
        <fullName evidence="4">Orotidine 5'-phosphate decarboxylase</fullName>
        <ecNumber evidence="3">4.1.1.23</ecNumber>
    </recommendedName>
    <alternativeName>
        <fullName evidence="8">OMP decarboxylase</fullName>
    </alternativeName>
</protein>
<dbReference type="EMBL" id="PFDW01000065">
    <property type="protein sequence ID" value="PJE57981.1"/>
    <property type="molecule type" value="Genomic_DNA"/>
</dbReference>
<dbReference type="InterPro" id="IPR014732">
    <property type="entry name" value="OMPdecase"/>
</dbReference>
<gene>
    <name evidence="11" type="ORF">COU81_03075</name>
</gene>
<keyword evidence="6" id="KW-0665">Pyrimidine biosynthesis</keyword>
<evidence type="ECO:0000259" key="10">
    <source>
        <dbReference type="Pfam" id="PF00215"/>
    </source>
</evidence>
<evidence type="ECO:0000313" key="11">
    <source>
        <dbReference type="EMBL" id="PJE57981.1"/>
    </source>
</evidence>
<feature type="domain" description="Orotidine 5'-phosphate decarboxylase" evidence="10">
    <location>
        <begin position="2"/>
        <end position="70"/>
    </location>
</feature>
<dbReference type="PANTHER" id="PTHR32119:SF2">
    <property type="entry name" value="OROTIDINE 5'-PHOSPHATE DECARBOXYLASE"/>
    <property type="match status" value="1"/>
</dbReference>
<dbReference type="GO" id="GO:0006207">
    <property type="term" value="P:'de novo' pyrimidine nucleobase biosynthetic process"/>
    <property type="evidence" value="ECO:0007669"/>
    <property type="project" value="InterPro"/>
</dbReference>
<evidence type="ECO:0000256" key="1">
    <source>
        <dbReference type="ARBA" id="ARBA00002356"/>
    </source>
</evidence>
<comment type="caution">
    <text evidence="11">The sequence shown here is derived from an EMBL/GenBank/DDBJ whole genome shotgun (WGS) entry which is preliminary data.</text>
</comment>
<evidence type="ECO:0000256" key="8">
    <source>
        <dbReference type="ARBA" id="ARBA00033428"/>
    </source>
</evidence>
<dbReference type="InterPro" id="IPR013785">
    <property type="entry name" value="Aldolase_TIM"/>
</dbReference>
<reference evidence="12" key="1">
    <citation type="submission" date="2017-09" db="EMBL/GenBank/DDBJ databases">
        <title>Depth-based differentiation of microbial function through sediment-hosted aquifers and enrichment of novel symbionts in the deep terrestrial subsurface.</title>
        <authorList>
            <person name="Probst A.J."/>
            <person name="Ladd B."/>
            <person name="Jarett J.K."/>
            <person name="Geller-Mcgrath D.E."/>
            <person name="Sieber C.M.K."/>
            <person name="Emerson J.B."/>
            <person name="Anantharaman K."/>
            <person name="Thomas B.C."/>
            <person name="Malmstrom R."/>
            <person name="Stieglmeier M."/>
            <person name="Klingl A."/>
            <person name="Woyke T."/>
            <person name="Ryan C.M."/>
            <person name="Banfield J.F."/>
        </authorList>
    </citation>
    <scope>NUCLEOTIDE SEQUENCE [LARGE SCALE GENOMIC DNA]</scope>
</reference>
<dbReference type="AlphaFoldDB" id="A0A2M8KDI1"/>
<evidence type="ECO:0000256" key="2">
    <source>
        <dbReference type="ARBA" id="ARBA00004861"/>
    </source>
</evidence>